<dbReference type="InterPro" id="IPR012677">
    <property type="entry name" value="Nucleotide-bd_a/b_plait_sf"/>
</dbReference>
<protein>
    <recommendedName>
        <fullName evidence="4">UPF3 domain-containing protein</fullName>
    </recommendedName>
</protein>
<organism evidence="5 6">
    <name type="scientific">Thraustotheca clavata</name>
    <dbReference type="NCBI Taxonomy" id="74557"/>
    <lineage>
        <taxon>Eukaryota</taxon>
        <taxon>Sar</taxon>
        <taxon>Stramenopiles</taxon>
        <taxon>Oomycota</taxon>
        <taxon>Saprolegniomycetes</taxon>
        <taxon>Saprolegniales</taxon>
        <taxon>Achlyaceae</taxon>
        <taxon>Thraustotheca</taxon>
    </lineage>
</organism>
<gene>
    <name evidence="5" type="ORF">THRCLA_04828</name>
</gene>
<evidence type="ECO:0000313" key="6">
    <source>
        <dbReference type="Proteomes" id="UP000243217"/>
    </source>
</evidence>
<keyword evidence="6" id="KW-1185">Reference proteome</keyword>
<dbReference type="GO" id="GO:0045727">
    <property type="term" value="P:positive regulation of translation"/>
    <property type="evidence" value="ECO:0007669"/>
    <property type="project" value="TreeGrafter"/>
</dbReference>
<feature type="compositionally biased region" description="Basic residues" evidence="3">
    <location>
        <begin position="186"/>
        <end position="202"/>
    </location>
</feature>
<comment type="caution">
    <text evidence="5">The sequence shown here is derived from an EMBL/GenBank/DDBJ whole genome shotgun (WGS) entry which is preliminary data.</text>
</comment>
<feature type="compositionally biased region" description="Gly residues" evidence="3">
    <location>
        <begin position="307"/>
        <end position="319"/>
    </location>
</feature>
<feature type="domain" description="UPF3" evidence="4">
    <location>
        <begin position="5"/>
        <end position="156"/>
    </location>
</feature>
<dbReference type="Pfam" id="PF03467">
    <property type="entry name" value="Smg4_UPF3"/>
    <property type="match status" value="1"/>
</dbReference>
<feature type="region of interest" description="Disordered" evidence="3">
    <location>
        <begin position="172"/>
        <end position="340"/>
    </location>
</feature>
<keyword evidence="2" id="KW-0539">Nucleus</keyword>
<dbReference type="InterPro" id="IPR005120">
    <property type="entry name" value="UPF3_dom"/>
</dbReference>
<dbReference type="PANTHER" id="PTHR13112">
    <property type="entry name" value="UPF3 REGULATOR OF NONSENSE TRANSCRIPTS-LIKE PROTEIN"/>
    <property type="match status" value="1"/>
</dbReference>
<evidence type="ECO:0000256" key="3">
    <source>
        <dbReference type="SAM" id="MobiDB-lite"/>
    </source>
</evidence>
<name>A0A1V9ZY16_9STRA</name>
<sequence length="340" mass="37462">MRWKKLVVRNLPYDLSIQEALAVCGYEIDSTTLGECQGGEITQKAFLEACPYFFRYDQGKPAKNGREAMPSRLYLQFRKDPDALFVVKDALHGKNVNGTNLEVEIAPYQKLPRDKRRRDNKVNTLERDADFIAFMEELNDTEKKPLPVLAEVEEGEKPVAALVKFLNERRSKAKFRGTSTSFPASARKKKNNASGQKPKKKPKDPASETKAPGPKRPRERTRRNDGDEPKIDIQPGMLRIMPKVATPNQSMVPPPPPPSEPASVALNPQSASFDVDDNNRGGRGGRGGRGNRSKKPKADNTAARGSGNNGGRGNGGGRGQAKKKVYAPRNPLPTPPPPMT</sequence>
<dbReference type="GO" id="GO:0005737">
    <property type="term" value="C:cytoplasm"/>
    <property type="evidence" value="ECO:0007669"/>
    <property type="project" value="TreeGrafter"/>
</dbReference>
<proteinExistence type="predicted"/>
<evidence type="ECO:0000313" key="5">
    <source>
        <dbReference type="EMBL" id="OQS02841.1"/>
    </source>
</evidence>
<comment type="subcellular location">
    <subcellularLocation>
        <location evidence="1">Nucleus</location>
    </subcellularLocation>
</comment>
<reference evidence="5 6" key="1">
    <citation type="journal article" date="2014" name="Genome Biol. Evol.">
        <title>The secreted proteins of Achlya hypogyna and Thraustotheca clavata identify the ancestral oomycete secretome and reveal gene acquisitions by horizontal gene transfer.</title>
        <authorList>
            <person name="Misner I."/>
            <person name="Blouin N."/>
            <person name="Leonard G."/>
            <person name="Richards T.A."/>
            <person name="Lane C.E."/>
        </authorList>
    </citation>
    <scope>NUCLEOTIDE SEQUENCE [LARGE SCALE GENOMIC DNA]</scope>
    <source>
        <strain evidence="5 6">ATCC 34112</strain>
    </source>
</reference>
<dbReference type="STRING" id="74557.A0A1V9ZY16"/>
<feature type="compositionally biased region" description="Pro residues" evidence="3">
    <location>
        <begin position="330"/>
        <end position="340"/>
    </location>
</feature>
<dbReference type="PANTHER" id="PTHR13112:SF0">
    <property type="entry name" value="FI21285P1"/>
    <property type="match status" value="1"/>
</dbReference>
<evidence type="ECO:0000256" key="1">
    <source>
        <dbReference type="ARBA" id="ARBA00004123"/>
    </source>
</evidence>
<dbReference type="GO" id="GO:0000184">
    <property type="term" value="P:nuclear-transcribed mRNA catabolic process, nonsense-mediated decay"/>
    <property type="evidence" value="ECO:0007669"/>
    <property type="project" value="InterPro"/>
</dbReference>
<dbReference type="AlphaFoldDB" id="A0A1V9ZY16"/>
<evidence type="ECO:0000256" key="2">
    <source>
        <dbReference type="ARBA" id="ARBA00023242"/>
    </source>
</evidence>
<dbReference type="EMBL" id="JNBS01001070">
    <property type="protein sequence ID" value="OQS02841.1"/>
    <property type="molecule type" value="Genomic_DNA"/>
</dbReference>
<dbReference type="GO" id="GO:0005730">
    <property type="term" value="C:nucleolus"/>
    <property type="evidence" value="ECO:0007669"/>
    <property type="project" value="TreeGrafter"/>
</dbReference>
<accession>A0A1V9ZY16</accession>
<feature type="compositionally biased region" description="Basic and acidic residues" evidence="3">
    <location>
        <begin position="222"/>
        <end position="231"/>
    </location>
</feature>
<dbReference type="Gene3D" id="3.30.70.330">
    <property type="match status" value="1"/>
</dbReference>
<dbReference type="OrthoDB" id="18087at2759"/>
<dbReference type="InterPro" id="IPR039722">
    <property type="entry name" value="Upf3"/>
</dbReference>
<dbReference type="GO" id="GO:0003729">
    <property type="term" value="F:mRNA binding"/>
    <property type="evidence" value="ECO:0007669"/>
    <property type="project" value="TreeGrafter"/>
</dbReference>
<dbReference type="Proteomes" id="UP000243217">
    <property type="component" value="Unassembled WGS sequence"/>
</dbReference>
<evidence type="ECO:0000259" key="4">
    <source>
        <dbReference type="Pfam" id="PF03467"/>
    </source>
</evidence>